<evidence type="ECO:0000313" key="1">
    <source>
        <dbReference type="EMBL" id="KAJ0035408.1"/>
    </source>
</evidence>
<sequence length="211" mass="22921">MASVILKRSRPSVLRSIGDGIRMGVSSRAYASVAVGSDIVSAAPDVSLQKARTWDEGVSSKFSTTPLKDIFKGKKVVIFGLPFHWALFIFFQGAYTGVCSHQHVPSYKNNIDKFKAKGIDSIVCVAVNDPYVLNAWAENLKAKDAIEFYGDFDGSFHKSLDLGKDLSAALLGPRSERWSAYVDDGKIKAFNVEEAPSDVKVSGAEVILGQI</sequence>
<keyword evidence="2" id="KW-1185">Reference proteome</keyword>
<gene>
    <name evidence="1" type="ORF">Pint_24883</name>
</gene>
<name>A0ACC0YF26_9ROSI</name>
<reference evidence="2" key="1">
    <citation type="journal article" date="2023" name="G3 (Bethesda)">
        <title>Genome assembly and association tests identify interacting loci associated with vigor, precocity, and sex in interspecific pistachio rootstocks.</title>
        <authorList>
            <person name="Palmer W."/>
            <person name="Jacygrad E."/>
            <person name="Sagayaradj S."/>
            <person name="Cavanaugh K."/>
            <person name="Han R."/>
            <person name="Bertier L."/>
            <person name="Beede B."/>
            <person name="Kafkas S."/>
            <person name="Golino D."/>
            <person name="Preece J."/>
            <person name="Michelmore R."/>
        </authorList>
    </citation>
    <scope>NUCLEOTIDE SEQUENCE [LARGE SCALE GENOMIC DNA]</scope>
</reference>
<evidence type="ECO:0000313" key="2">
    <source>
        <dbReference type="Proteomes" id="UP001163603"/>
    </source>
</evidence>
<dbReference type="Proteomes" id="UP001163603">
    <property type="component" value="Chromosome 7"/>
</dbReference>
<organism evidence="1 2">
    <name type="scientific">Pistacia integerrima</name>
    <dbReference type="NCBI Taxonomy" id="434235"/>
    <lineage>
        <taxon>Eukaryota</taxon>
        <taxon>Viridiplantae</taxon>
        <taxon>Streptophyta</taxon>
        <taxon>Embryophyta</taxon>
        <taxon>Tracheophyta</taxon>
        <taxon>Spermatophyta</taxon>
        <taxon>Magnoliopsida</taxon>
        <taxon>eudicotyledons</taxon>
        <taxon>Gunneridae</taxon>
        <taxon>Pentapetalae</taxon>
        <taxon>rosids</taxon>
        <taxon>malvids</taxon>
        <taxon>Sapindales</taxon>
        <taxon>Anacardiaceae</taxon>
        <taxon>Pistacia</taxon>
    </lineage>
</organism>
<comment type="caution">
    <text evidence="1">The sequence shown here is derived from an EMBL/GenBank/DDBJ whole genome shotgun (WGS) entry which is preliminary data.</text>
</comment>
<accession>A0ACC0YF26</accession>
<proteinExistence type="predicted"/>
<protein>
    <submittedName>
        <fullName evidence="1">Uncharacterized protein</fullName>
    </submittedName>
</protein>
<dbReference type="EMBL" id="CM047742">
    <property type="protein sequence ID" value="KAJ0035408.1"/>
    <property type="molecule type" value="Genomic_DNA"/>
</dbReference>